<dbReference type="Proteomes" id="UP000295719">
    <property type="component" value="Unassembled WGS sequence"/>
</dbReference>
<accession>A0A4R3YK13</accession>
<gene>
    <name evidence="1" type="ORF">EDC52_11550</name>
</gene>
<reference evidence="1 2" key="1">
    <citation type="submission" date="2019-03" db="EMBL/GenBank/DDBJ databases">
        <title>Genomic Encyclopedia of Type Strains, Phase IV (KMG-IV): sequencing the most valuable type-strain genomes for metagenomic binning, comparative biology and taxonomic classification.</title>
        <authorList>
            <person name="Goeker M."/>
        </authorList>
    </citation>
    <scope>NUCLEOTIDE SEQUENCE [LARGE SCALE GENOMIC DNA]</scope>
    <source>
        <strain evidence="1 2">DSM 19580</strain>
    </source>
</reference>
<name>A0A4R3YK13_9GAMM</name>
<dbReference type="EMBL" id="SMCR01000015">
    <property type="protein sequence ID" value="TCV91728.1"/>
    <property type="molecule type" value="Genomic_DNA"/>
</dbReference>
<sequence>MTVAASMTEHAAMLRLKRFLKKQGKSIRRNKANTEAAKSSGRFYIVDELKGQVVATAEEITPWMREYGAMEDWEYVIGEETIRDIIRKQNSSL</sequence>
<proteinExistence type="predicted"/>
<protein>
    <submittedName>
        <fullName evidence="1">Uncharacterized protein</fullName>
    </submittedName>
</protein>
<dbReference type="AlphaFoldDB" id="A0A4R3YK13"/>
<organism evidence="1 2">
    <name type="scientific">Biostraticola tofi</name>
    <dbReference type="NCBI Taxonomy" id="466109"/>
    <lineage>
        <taxon>Bacteria</taxon>
        <taxon>Pseudomonadati</taxon>
        <taxon>Pseudomonadota</taxon>
        <taxon>Gammaproteobacteria</taxon>
        <taxon>Enterobacterales</taxon>
        <taxon>Bruguierivoracaceae</taxon>
        <taxon>Biostraticola</taxon>
    </lineage>
</organism>
<evidence type="ECO:0000313" key="1">
    <source>
        <dbReference type="EMBL" id="TCV91728.1"/>
    </source>
</evidence>
<comment type="caution">
    <text evidence="1">The sequence shown here is derived from an EMBL/GenBank/DDBJ whole genome shotgun (WGS) entry which is preliminary data.</text>
</comment>
<keyword evidence="2" id="KW-1185">Reference proteome</keyword>
<evidence type="ECO:0000313" key="2">
    <source>
        <dbReference type="Proteomes" id="UP000295719"/>
    </source>
</evidence>